<proteinExistence type="predicted"/>
<evidence type="ECO:0000313" key="3">
    <source>
        <dbReference type="EMBL" id="RYB91460.1"/>
    </source>
</evidence>
<dbReference type="RefSeq" id="WP_129474774.1">
    <property type="nucleotide sequence ID" value="NZ_SDWS01000003.1"/>
</dbReference>
<evidence type="ECO:0000256" key="1">
    <source>
        <dbReference type="SAM" id="MobiDB-lite"/>
    </source>
</evidence>
<keyword evidence="4" id="KW-1185">Reference proteome</keyword>
<feature type="chain" id="PRO_5039340498" description="DUF3558 domain-containing protein" evidence="2">
    <location>
        <begin position="28"/>
        <end position="452"/>
    </location>
</feature>
<evidence type="ECO:0008006" key="5">
    <source>
        <dbReference type="Google" id="ProtNLM"/>
    </source>
</evidence>
<dbReference type="EMBL" id="SDWS01000003">
    <property type="protein sequence ID" value="RYB91460.1"/>
    <property type="molecule type" value="Genomic_DNA"/>
</dbReference>
<reference evidence="3 4" key="1">
    <citation type="submission" date="2019-01" db="EMBL/GenBank/DDBJ databases">
        <title>Novel species of Nocardioides.</title>
        <authorList>
            <person name="Liu Q."/>
            <person name="Xin Y.-H."/>
        </authorList>
    </citation>
    <scope>NUCLEOTIDE SEQUENCE [LARGE SCALE GENOMIC DNA]</scope>
    <source>
        <strain evidence="3 4">HLT3-15</strain>
    </source>
</reference>
<dbReference type="AlphaFoldDB" id="A0A4Q2RR63"/>
<organism evidence="3 4">
    <name type="scientific">Nocardioides glacieisoli</name>
    <dbReference type="NCBI Taxonomy" id="1168730"/>
    <lineage>
        <taxon>Bacteria</taxon>
        <taxon>Bacillati</taxon>
        <taxon>Actinomycetota</taxon>
        <taxon>Actinomycetes</taxon>
        <taxon>Propionibacteriales</taxon>
        <taxon>Nocardioidaceae</taxon>
        <taxon>Nocardioides</taxon>
    </lineage>
</organism>
<dbReference type="PROSITE" id="PS51257">
    <property type="entry name" value="PROKAR_LIPOPROTEIN"/>
    <property type="match status" value="1"/>
</dbReference>
<evidence type="ECO:0000313" key="4">
    <source>
        <dbReference type="Proteomes" id="UP000291838"/>
    </source>
</evidence>
<dbReference type="Proteomes" id="UP000291838">
    <property type="component" value="Unassembled WGS sequence"/>
</dbReference>
<comment type="caution">
    <text evidence="3">The sequence shown here is derived from an EMBL/GenBank/DDBJ whole genome shotgun (WGS) entry which is preliminary data.</text>
</comment>
<accession>A0A4Q2RR63</accession>
<protein>
    <recommendedName>
        <fullName evidence="5">DUF3558 domain-containing protein</fullName>
    </recommendedName>
</protein>
<gene>
    <name evidence="3" type="ORF">EUA06_09040</name>
</gene>
<feature type="signal peptide" evidence="2">
    <location>
        <begin position="1"/>
        <end position="27"/>
    </location>
</feature>
<feature type="region of interest" description="Disordered" evidence="1">
    <location>
        <begin position="22"/>
        <end position="56"/>
    </location>
</feature>
<dbReference type="OrthoDB" id="3775030at2"/>
<sequence length="452" mass="48674">MPRSSPLLATLLALCVVLGACSSSSDAPDGPERTDSTSRSTDASGTATPTEPEAAGEEAIMVGDFRHRPACRLLTPEDAIELLPLTGEADFAQDQLAGSPSEEDFPDPDAVEPALAITSCAYQLGDASNTRARLEVKEYVDEKTARSEWTTIKRFGERRLPPRLTGGPTTFQELDAALQAILEDARESVGGVRVPGIDPRILWRTGSTEFVATAGNLFLTFDRAENFGFTPKLTKKDAALAERVLLRAIEHAADDELPTTPLPPFFEQDEDWPAFLDPCSLLDADGAETLLGARPETVSTSSIDLEPDVNLGADSAAGRSLDNSCEWRTEDRRGTAELHVQYVAPDDTAEDVLDSYLGNFLFEDPTPSRRQVDRIRDSMTPGGLSDVDVSYVLVLSGETSSFRSYLLLDRYVLELTGSLRQGRYGSRSVDTASLREAGQLVAANLAAAVAAG</sequence>
<keyword evidence="2" id="KW-0732">Signal</keyword>
<feature type="compositionally biased region" description="Low complexity" evidence="1">
    <location>
        <begin position="37"/>
        <end position="56"/>
    </location>
</feature>
<evidence type="ECO:0000256" key="2">
    <source>
        <dbReference type="SAM" id="SignalP"/>
    </source>
</evidence>
<name>A0A4Q2RR63_9ACTN</name>